<feature type="domain" description="HNH nuclease" evidence="2">
    <location>
        <begin position="363"/>
        <end position="420"/>
    </location>
</feature>
<dbReference type="InterPro" id="IPR003870">
    <property type="entry name" value="DUF222"/>
</dbReference>
<accession>A0AAE2W872</accession>
<feature type="region of interest" description="Disordered" evidence="1">
    <location>
        <begin position="504"/>
        <end position="538"/>
    </location>
</feature>
<dbReference type="EMBL" id="WUYC01000004">
    <property type="protein sequence ID" value="MBM4715637.1"/>
    <property type="molecule type" value="Genomic_DNA"/>
</dbReference>
<feature type="compositionally biased region" description="Polar residues" evidence="1">
    <location>
        <begin position="523"/>
        <end position="532"/>
    </location>
</feature>
<organism evidence="3 4">
    <name type="scientific">Rhodococcus hoagii</name>
    <name type="common">Corynebacterium equii</name>
    <dbReference type="NCBI Taxonomy" id="43767"/>
    <lineage>
        <taxon>Bacteria</taxon>
        <taxon>Bacillati</taxon>
        <taxon>Actinomycetota</taxon>
        <taxon>Actinomycetes</taxon>
        <taxon>Mycobacteriales</taxon>
        <taxon>Nocardiaceae</taxon>
        <taxon>Prescottella</taxon>
    </lineage>
</organism>
<dbReference type="Proteomes" id="UP000706122">
    <property type="component" value="Unassembled WGS sequence"/>
</dbReference>
<protein>
    <submittedName>
        <fullName evidence="3">DUF222 domain-containing protein</fullName>
    </submittedName>
</protein>
<evidence type="ECO:0000259" key="2">
    <source>
        <dbReference type="SMART" id="SM00507"/>
    </source>
</evidence>
<proteinExistence type="predicted"/>
<dbReference type="AlphaFoldDB" id="A0AAE2W872"/>
<dbReference type="InterPro" id="IPR003615">
    <property type="entry name" value="HNH_nuc"/>
</dbReference>
<dbReference type="CDD" id="cd00085">
    <property type="entry name" value="HNHc"/>
    <property type="match status" value="1"/>
</dbReference>
<dbReference type="Pfam" id="PF02720">
    <property type="entry name" value="DUF222"/>
    <property type="match status" value="1"/>
</dbReference>
<dbReference type="SMART" id="SM00507">
    <property type="entry name" value="HNHc"/>
    <property type="match status" value="1"/>
</dbReference>
<evidence type="ECO:0000313" key="4">
    <source>
        <dbReference type="Proteomes" id="UP000706122"/>
    </source>
</evidence>
<sequence>MFEAGGASGGVEAADAAELLTARHARIAREQYLEIESVTDLFVVRCEEDARAGRNEARHGEFAHVEVAGILGLTESAAQRMIGLGCDLRWRLSRVRAAFATGRIDLAKAHALAEILAKVSDEVLAEIEERLLDGADRTSTTRLRNRGRRLIARLDPEGARERRRRATADRDARVIARDDGMAEVDGLLPAAGGRILAGRLRAMCFDVCAKDPRTDAQRRADALVALASGHTHLDCTCGRDDCATHARFPTRDDRPTRSGVSVQVLVGVDASTLLGLDDAPGYLFGHGPIDADLARDLAADGTWKRVLTLTDRDRDRDRVRLASATACSTGPVVGVGSPLPPPRQAPADVAVRLRERTYRPSRQLAETVRIRDGGCRFPNCTVQASACDIDHTVAFDHDEPARGGPTTEANLACLCRKHHRLKTLGHWAVRQIGGGRLEWSGPSGRPVVTEPYGPFTDTGLREISAGISAELLDRVTDSATVAALNYSRAELDLDYLLDVHIPPRQRRRRGHTPRHGGSRTTIEPETSLSATADDSPPF</sequence>
<evidence type="ECO:0000256" key="1">
    <source>
        <dbReference type="SAM" id="MobiDB-lite"/>
    </source>
</evidence>
<gene>
    <name evidence="3" type="ORF">GS551_15780</name>
</gene>
<feature type="compositionally biased region" description="Basic residues" evidence="1">
    <location>
        <begin position="504"/>
        <end position="517"/>
    </location>
</feature>
<comment type="caution">
    <text evidence="3">The sequence shown here is derived from an EMBL/GenBank/DDBJ whole genome shotgun (WGS) entry which is preliminary data.</text>
</comment>
<dbReference type="Gene3D" id="1.10.30.50">
    <property type="match status" value="1"/>
</dbReference>
<reference evidence="3" key="1">
    <citation type="submission" date="2019-11" db="EMBL/GenBank/DDBJ databases">
        <title>Spread of Macrolides and rifampicin resistant Rhodococcus equi in clinical isolates in the USA.</title>
        <authorList>
            <person name="Alvarez-Narvaez S."/>
            <person name="Huber L."/>
            <person name="Cohen N.D."/>
            <person name="Slovis N."/>
            <person name="Greiter M."/>
            <person name="Giguere S."/>
            <person name="Hart K."/>
        </authorList>
    </citation>
    <scope>NUCLEOTIDE SEQUENCE</scope>
    <source>
        <strain evidence="3">Lh_5</strain>
    </source>
</reference>
<evidence type="ECO:0000313" key="3">
    <source>
        <dbReference type="EMBL" id="MBM4715637.1"/>
    </source>
</evidence>
<name>A0AAE2W872_RHOHA</name>